<evidence type="ECO:0000313" key="2">
    <source>
        <dbReference type="Proteomes" id="UP001596087"/>
    </source>
</evidence>
<gene>
    <name evidence="1" type="ORF">ACFPGP_10235</name>
</gene>
<name>A0ABW0BIB3_9ACTN</name>
<reference evidence="2" key="1">
    <citation type="journal article" date="2019" name="Int. J. Syst. Evol. Microbiol.">
        <title>The Global Catalogue of Microorganisms (GCM) 10K type strain sequencing project: providing services to taxonomists for standard genome sequencing and annotation.</title>
        <authorList>
            <consortium name="The Broad Institute Genomics Platform"/>
            <consortium name="The Broad Institute Genome Sequencing Center for Infectious Disease"/>
            <person name="Wu L."/>
            <person name="Ma J."/>
        </authorList>
    </citation>
    <scope>NUCLEOTIDE SEQUENCE [LARGE SCALE GENOMIC DNA]</scope>
    <source>
        <strain evidence="2">DFY41</strain>
    </source>
</reference>
<protein>
    <submittedName>
        <fullName evidence="1">OsmC family protein</fullName>
        <ecNumber evidence="1">1.11.1.-</ecNumber>
    </submittedName>
</protein>
<organism evidence="1 2">
    <name type="scientific">Nocardioides taihuensis</name>
    <dbReference type="NCBI Taxonomy" id="1835606"/>
    <lineage>
        <taxon>Bacteria</taxon>
        <taxon>Bacillati</taxon>
        <taxon>Actinomycetota</taxon>
        <taxon>Actinomycetes</taxon>
        <taxon>Propionibacteriales</taxon>
        <taxon>Nocardioidaceae</taxon>
        <taxon>Nocardioides</taxon>
    </lineage>
</organism>
<dbReference type="GO" id="GO:0004601">
    <property type="term" value="F:peroxidase activity"/>
    <property type="evidence" value="ECO:0007669"/>
    <property type="project" value="UniProtKB-KW"/>
</dbReference>
<proteinExistence type="predicted"/>
<keyword evidence="2" id="KW-1185">Reference proteome</keyword>
<accession>A0ABW0BIB3</accession>
<evidence type="ECO:0000313" key="1">
    <source>
        <dbReference type="EMBL" id="MFC5177051.1"/>
    </source>
</evidence>
<dbReference type="Proteomes" id="UP001596087">
    <property type="component" value="Unassembled WGS sequence"/>
</dbReference>
<dbReference type="RefSeq" id="WP_378589782.1">
    <property type="nucleotide sequence ID" value="NZ_JBHSKD010000009.1"/>
</dbReference>
<keyword evidence="1" id="KW-0560">Oxidoreductase</keyword>
<dbReference type="InterPro" id="IPR036102">
    <property type="entry name" value="OsmC/Ohrsf"/>
</dbReference>
<dbReference type="EMBL" id="JBHSKD010000009">
    <property type="protein sequence ID" value="MFC5177051.1"/>
    <property type="molecule type" value="Genomic_DNA"/>
</dbReference>
<dbReference type="Gene3D" id="3.30.300.20">
    <property type="match status" value="1"/>
</dbReference>
<sequence length="139" mass="15274">MGDDRRSIELERLPGGGFRATNVRGGTLTLGTGDRDEFSPVELLLVAIAGCSAVTVDAITARHAVPTRFEMEMSGRKVRDDQGQRLVDLLLELVAEFPEGEDGDRARERLPQAIRRTHEQVCTVSRTVQLGTPIEFVEA</sequence>
<dbReference type="InterPro" id="IPR003718">
    <property type="entry name" value="OsmC/Ohr_fam"/>
</dbReference>
<dbReference type="EC" id="1.11.1.-" evidence="1"/>
<dbReference type="SUPFAM" id="SSF82784">
    <property type="entry name" value="OsmC-like"/>
    <property type="match status" value="1"/>
</dbReference>
<dbReference type="Pfam" id="PF02566">
    <property type="entry name" value="OsmC"/>
    <property type="match status" value="1"/>
</dbReference>
<dbReference type="InterPro" id="IPR015946">
    <property type="entry name" value="KH_dom-like_a/b"/>
</dbReference>
<keyword evidence="1" id="KW-0575">Peroxidase</keyword>
<comment type="caution">
    <text evidence="1">The sequence shown here is derived from an EMBL/GenBank/DDBJ whole genome shotgun (WGS) entry which is preliminary data.</text>
</comment>